<reference evidence="3 4" key="1">
    <citation type="submission" date="2023-08" db="EMBL/GenBank/DDBJ databases">
        <title>Black Yeasts Isolated from many extreme environments.</title>
        <authorList>
            <person name="Coleine C."/>
            <person name="Stajich J.E."/>
            <person name="Selbmann L."/>
        </authorList>
    </citation>
    <scope>NUCLEOTIDE SEQUENCE [LARGE SCALE GENOMIC DNA]</scope>
    <source>
        <strain evidence="3 4">CCFEE 5792</strain>
    </source>
</reference>
<keyword evidence="4" id="KW-1185">Reference proteome</keyword>
<protein>
    <recommendedName>
        <fullName evidence="2">AB hydrolase-1 domain-containing protein</fullName>
    </recommendedName>
</protein>
<evidence type="ECO:0000313" key="3">
    <source>
        <dbReference type="EMBL" id="KAK5061279.1"/>
    </source>
</evidence>
<dbReference type="Proteomes" id="UP001358417">
    <property type="component" value="Unassembled WGS sequence"/>
</dbReference>
<gene>
    <name evidence="3" type="ORF">LTR84_007821</name>
</gene>
<name>A0AAV9NPS7_9EURO</name>
<organism evidence="3 4">
    <name type="scientific">Exophiala bonariae</name>
    <dbReference type="NCBI Taxonomy" id="1690606"/>
    <lineage>
        <taxon>Eukaryota</taxon>
        <taxon>Fungi</taxon>
        <taxon>Dikarya</taxon>
        <taxon>Ascomycota</taxon>
        <taxon>Pezizomycotina</taxon>
        <taxon>Eurotiomycetes</taxon>
        <taxon>Chaetothyriomycetidae</taxon>
        <taxon>Chaetothyriales</taxon>
        <taxon>Herpotrichiellaceae</taxon>
        <taxon>Exophiala</taxon>
    </lineage>
</organism>
<dbReference type="PANTHER" id="PTHR47751">
    <property type="entry name" value="SUPERFAMILY HYDROLASE, PUTATIVE (AFU_ORTHOLOGUE AFUA_2G16580)-RELATED"/>
    <property type="match status" value="1"/>
</dbReference>
<feature type="domain" description="AB hydrolase-1" evidence="2">
    <location>
        <begin position="36"/>
        <end position="249"/>
    </location>
</feature>
<dbReference type="Gene3D" id="1.10.10.800">
    <property type="match status" value="1"/>
</dbReference>
<comment type="caution">
    <text evidence="3">The sequence shown here is derived from an EMBL/GenBank/DDBJ whole genome shotgun (WGS) entry which is preliminary data.</text>
</comment>
<dbReference type="InterPro" id="IPR051411">
    <property type="entry name" value="Polyketide_trans_af380"/>
</dbReference>
<dbReference type="InterPro" id="IPR000073">
    <property type="entry name" value="AB_hydrolase_1"/>
</dbReference>
<dbReference type="AlphaFoldDB" id="A0AAV9NPS7"/>
<sequence length="297" mass="33142">MIANGHNDKQRNIEFLSDGLTLSGLLRLPEGETQHPLVILGHGLGALKEWTLPELADALVKAGIAALWFDYRNVGDSEGEPREEVDHIGRLEDWQNAISYATSLAEIDSQRIGIWGTSLGGRDVLAVAGLDKRVKVVVSQTPVIKWSSMTGARMGGYGDDMDRYHQELAEDRTNRALGKPARYIPFVKEANDEVKKAYIDQLSPEETRNYKGRLTLQSYKPTIFTDVTPFIEMIAPTPLLFILAESDFIPGQREAFDAAKEPKSLQIIKGNHFSPYTTSKEDSISLSRDWFVTYLSS</sequence>
<accession>A0AAV9NPS7</accession>
<dbReference type="PANTHER" id="PTHR47751:SF2">
    <property type="entry name" value="DLTD N-TERMINAL DOMAIN PROTEIN (AFU_ORTHOLOGUE AFUA_8G00380)-RELATED"/>
    <property type="match status" value="1"/>
</dbReference>
<evidence type="ECO:0000259" key="2">
    <source>
        <dbReference type="Pfam" id="PF00561"/>
    </source>
</evidence>
<evidence type="ECO:0000313" key="4">
    <source>
        <dbReference type="Proteomes" id="UP001358417"/>
    </source>
</evidence>
<dbReference type="EMBL" id="JAVRRD010000003">
    <property type="protein sequence ID" value="KAK5061279.1"/>
    <property type="molecule type" value="Genomic_DNA"/>
</dbReference>
<dbReference type="RefSeq" id="XP_064710376.1">
    <property type="nucleotide sequence ID" value="XM_064851373.1"/>
</dbReference>
<evidence type="ECO:0000256" key="1">
    <source>
        <dbReference type="ARBA" id="ARBA00029464"/>
    </source>
</evidence>
<proteinExistence type="inferred from homology"/>
<dbReference type="Pfam" id="PF00561">
    <property type="entry name" value="Abhydrolase_1"/>
    <property type="match status" value="1"/>
</dbReference>
<dbReference type="SUPFAM" id="SSF53474">
    <property type="entry name" value="alpha/beta-Hydrolases"/>
    <property type="match status" value="1"/>
</dbReference>
<comment type="similarity">
    <text evidence="1">Belongs to the polyketide transferase af380 family.</text>
</comment>
<dbReference type="GeneID" id="89975986"/>
<dbReference type="Gene3D" id="3.40.50.1820">
    <property type="entry name" value="alpha/beta hydrolase"/>
    <property type="match status" value="1"/>
</dbReference>
<dbReference type="InterPro" id="IPR029058">
    <property type="entry name" value="AB_hydrolase_fold"/>
</dbReference>